<evidence type="ECO:0000313" key="3">
    <source>
        <dbReference type="Proteomes" id="UP000245125"/>
    </source>
</evidence>
<keyword evidence="3" id="KW-1185">Reference proteome</keyword>
<dbReference type="Proteomes" id="UP000245125">
    <property type="component" value="Unassembled WGS sequence"/>
</dbReference>
<dbReference type="OrthoDB" id="3611744at2"/>
<evidence type="ECO:0000313" key="2">
    <source>
        <dbReference type="EMBL" id="SPP99925.1"/>
    </source>
</evidence>
<dbReference type="Pfam" id="PF08889">
    <property type="entry name" value="WbqC"/>
    <property type="match status" value="1"/>
</dbReference>
<feature type="region of interest" description="Disordered" evidence="1">
    <location>
        <begin position="236"/>
        <end position="258"/>
    </location>
</feature>
<evidence type="ECO:0000256" key="1">
    <source>
        <dbReference type="SAM" id="MobiDB-lite"/>
    </source>
</evidence>
<sequence length="258" mass="29053">MRVAIMQPYLFPYLGYYQLAASVDRWVFYDDVMYIKQGYINRNSILVNGAAHRFTVPIRDQSNSRAINEHHAIPPFDKILKVIAQAYAKAPNFSRVFPMVASVLDGRETNIARMAGASLHAVFDYLGMHLKTSWSSAIRGHQRLKGQDRVLAICESLGASEYVNPIGGLELYDEADFATRGIRLLFHRMRPVSYRQGDLPFVPNLSMIDVLMHNGPDGVRRLLRECDLIDQATARSQLPIPSERGNPRTSGISDCNQA</sequence>
<dbReference type="EMBL" id="OUUY01000038">
    <property type="protein sequence ID" value="SPP99925.1"/>
    <property type="molecule type" value="Genomic_DNA"/>
</dbReference>
<organism evidence="2 3">
    <name type="scientific">Candidatus Sulfobium mesophilum</name>
    <dbReference type="NCBI Taxonomy" id="2016548"/>
    <lineage>
        <taxon>Bacteria</taxon>
        <taxon>Pseudomonadati</taxon>
        <taxon>Nitrospirota</taxon>
        <taxon>Nitrospiria</taxon>
        <taxon>Nitrospirales</taxon>
        <taxon>Nitrospiraceae</taxon>
        <taxon>Candidatus Sulfobium</taxon>
    </lineage>
</organism>
<proteinExistence type="predicted"/>
<accession>A0A2U3QF04</accession>
<dbReference type="InterPro" id="IPR014985">
    <property type="entry name" value="WbqC"/>
</dbReference>
<feature type="compositionally biased region" description="Polar residues" evidence="1">
    <location>
        <begin position="247"/>
        <end position="258"/>
    </location>
</feature>
<protein>
    <recommendedName>
        <fullName evidence="4">WbqC-like family protein</fullName>
    </recommendedName>
</protein>
<gene>
    <name evidence="2" type="ORF">NBG4_1320001</name>
</gene>
<dbReference type="AlphaFoldDB" id="A0A2U3QF04"/>
<reference evidence="3" key="1">
    <citation type="submission" date="2018-03" db="EMBL/GenBank/DDBJ databases">
        <authorList>
            <person name="Zecchin S."/>
        </authorList>
    </citation>
    <scope>NUCLEOTIDE SEQUENCE [LARGE SCALE GENOMIC DNA]</scope>
</reference>
<name>A0A2U3QF04_9BACT</name>
<evidence type="ECO:0008006" key="4">
    <source>
        <dbReference type="Google" id="ProtNLM"/>
    </source>
</evidence>